<comment type="caution">
    <text evidence="3">The sequence shown here is derived from an EMBL/GenBank/DDBJ whole genome shotgun (WGS) entry which is preliminary data.</text>
</comment>
<evidence type="ECO:0000256" key="2">
    <source>
        <dbReference type="HAMAP-Rule" id="MF_01805"/>
    </source>
</evidence>
<comment type="subunit">
    <text evidence="2">Component of a cohesin-like complex composed of ScpA, ScpB and the Smc homodimer, in which ScpA and ScpB bind to the head domain of Smc. The presence of the three proteins is required for the association of the complex with DNA.</text>
</comment>
<dbReference type="GO" id="GO:0006260">
    <property type="term" value="P:DNA replication"/>
    <property type="evidence" value="ECO:0007669"/>
    <property type="project" value="UniProtKB-UniRule"/>
</dbReference>
<dbReference type="GO" id="GO:0051301">
    <property type="term" value="P:cell division"/>
    <property type="evidence" value="ECO:0007669"/>
    <property type="project" value="UniProtKB-KW"/>
</dbReference>
<keyword evidence="2" id="KW-0159">Chromosome partition</keyword>
<sequence>MSFEIKIPLFEGPFDLMLFFIERDELDIYDIPISKITNDFLDYLHHLERMEIEVASEFILFAATLMKIKSRMLLPRPELNEEGEEIDPREELIRNLLEYKKYKSVIQDLAALESDRQAKEKRGNIAAELKSLHKIDDVDAEMQHVDLYKLLKVFQKCMAKMATRSEETKHTVIQYPYTIEQQKDFVLEKISFKKQVPFSDFIEYKPDKIFVIYTFLAILELLQLSEVTIVIGEGYNNFWVEKTEPIAAA</sequence>
<organism evidence="3 4">
    <name type="scientific">Algoriphagus marincola HL-49</name>
    <dbReference type="NCBI Taxonomy" id="1305737"/>
    <lineage>
        <taxon>Bacteria</taxon>
        <taxon>Pseudomonadati</taxon>
        <taxon>Bacteroidota</taxon>
        <taxon>Cytophagia</taxon>
        <taxon>Cytophagales</taxon>
        <taxon>Cyclobacteriaceae</taxon>
        <taxon>Algoriphagus</taxon>
    </lineage>
</organism>
<evidence type="ECO:0000313" key="4">
    <source>
        <dbReference type="Proteomes" id="UP000050421"/>
    </source>
</evidence>
<dbReference type="PANTHER" id="PTHR33969">
    <property type="entry name" value="SEGREGATION AND CONDENSATION PROTEIN A"/>
    <property type="match status" value="1"/>
</dbReference>
<dbReference type="EMBL" id="LJXT01000159">
    <property type="protein sequence ID" value="KPQ08690.1"/>
    <property type="molecule type" value="Genomic_DNA"/>
</dbReference>
<dbReference type="PANTHER" id="PTHR33969:SF2">
    <property type="entry name" value="SEGREGATION AND CONDENSATION PROTEIN A"/>
    <property type="match status" value="1"/>
</dbReference>
<name>A0A0N8KDJ2_9BACT</name>
<dbReference type="Gene3D" id="6.10.250.2410">
    <property type="match status" value="1"/>
</dbReference>
<gene>
    <name evidence="2 3" type="primary">scpA</name>
    <name evidence="3" type="ORF">HLUCCX10_17020</name>
</gene>
<reference evidence="3 4" key="1">
    <citation type="submission" date="2015-09" db="EMBL/GenBank/DDBJ databases">
        <title>Identification and resolution of microdiversity through metagenomic sequencing of parallel consortia.</title>
        <authorList>
            <person name="Nelson W.C."/>
            <person name="Romine M.F."/>
            <person name="Lindemann S.R."/>
        </authorList>
    </citation>
    <scope>NUCLEOTIDE SEQUENCE [LARGE SCALE GENOMIC DNA]</scope>
    <source>
        <strain evidence="3">HL-49</strain>
    </source>
</reference>
<proteinExistence type="inferred from homology"/>
<dbReference type="InterPro" id="IPR003768">
    <property type="entry name" value="ScpA"/>
</dbReference>
<evidence type="ECO:0000256" key="1">
    <source>
        <dbReference type="ARBA" id="ARBA00044777"/>
    </source>
</evidence>
<dbReference type="GO" id="GO:0005737">
    <property type="term" value="C:cytoplasm"/>
    <property type="evidence" value="ECO:0007669"/>
    <property type="project" value="UniProtKB-SubCell"/>
</dbReference>
<keyword evidence="2" id="KW-0132">Cell division</keyword>
<dbReference type="GO" id="GO:0007059">
    <property type="term" value="P:chromosome segregation"/>
    <property type="evidence" value="ECO:0007669"/>
    <property type="project" value="UniProtKB-UniRule"/>
</dbReference>
<keyword evidence="2" id="KW-0963">Cytoplasm</keyword>
<comment type="similarity">
    <text evidence="2">Belongs to the ScpA family.</text>
</comment>
<dbReference type="AlphaFoldDB" id="A0A0N8KDJ2"/>
<evidence type="ECO:0000313" key="3">
    <source>
        <dbReference type="EMBL" id="KPQ08690.1"/>
    </source>
</evidence>
<comment type="subcellular location">
    <subcellularLocation>
        <location evidence="2">Cytoplasm</location>
    </subcellularLocation>
    <text evidence="2">Associated with two foci at the outer edges of the nucleoid region in young cells, and at four foci within both cell halves in older cells.</text>
</comment>
<dbReference type="PATRIC" id="fig|1305737.6.peg.431"/>
<dbReference type="eggNOG" id="COG1354">
    <property type="taxonomic scope" value="Bacteria"/>
</dbReference>
<comment type="function">
    <text evidence="2">Participates in chromosomal partition during cell division. May act via the formation of a condensin-like complex containing Smc and ScpB that pull DNA away from mid-cell into both cell halves.</text>
</comment>
<dbReference type="Proteomes" id="UP000050421">
    <property type="component" value="Unassembled WGS sequence"/>
</dbReference>
<dbReference type="Pfam" id="PF02616">
    <property type="entry name" value="SMC_ScpA"/>
    <property type="match status" value="1"/>
</dbReference>
<dbReference type="HAMAP" id="MF_01805">
    <property type="entry name" value="ScpA"/>
    <property type="match status" value="1"/>
</dbReference>
<keyword evidence="2" id="KW-0131">Cell cycle</keyword>
<dbReference type="STRING" id="1305737.GCA_000526355_02601"/>
<protein>
    <recommendedName>
        <fullName evidence="1 2">Segregation and condensation protein A</fullName>
    </recommendedName>
</protein>
<accession>A0A0N8KDJ2</accession>
<dbReference type="OrthoDB" id="9811016at2"/>